<feature type="signal peptide" evidence="2">
    <location>
        <begin position="1"/>
        <end position="25"/>
    </location>
</feature>
<dbReference type="Pfam" id="PF14262">
    <property type="entry name" value="Cthe_2159"/>
    <property type="match status" value="1"/>
</dbReference>
<dbReference type="Proteomes" id="UP000005561">
    <property type="component" value="Unassembled WGS sequence"/>
</dbReference>
<dbReference type="eggNOG" id="ENOG502Z8AD">
    <property type="taxonomic scope" value="Bacteria"/>
</dbReference>
<sequence>MRKHFAYVTAFALASSLTFPSTVYAALEDDGFTAVPEICEGEELTLTESVVDISFTDRDKDVGYGEYTELVLSDEEILADGEALSGENAAGGIQVSQEEHIVTITEEGVYLLSGTLSDGQIIVDAEDTAKVQLVLDNVDIHCENHAAMWIKSADKVFLTLADGSENVVSDGGQADTEASGDEHADADGAIFSKADLTIQGTGSLTVNGNYKHGIVSKDDLVITGGNLNVTAVENCLAGKDAVKIADGTINLKADQHAIKAKNEDDTQQGNVYLEGGSITASAVEDGINATGSIVMNGGELELTVQDDGIHSDKDLVIYGGVINIPQSYEGLEGHRITIFGGTLDVVSTDDGMNASGGSESQEEEAFAKQFRQDGGRMQMSEKPEEETMPENGEFPESEEIPENGEAPEKPEEGTMPENGEFPESGEIPENSETLEKPEEGAAPEIPENGTMSEMPRGGMHGGRNGGMQWQEGMGRGGMDSDSEAYIRICGGNIQVEAEGDGLDSNGYFYMEGGTVLVAGPVGGGDSALDYGLEAEASGGTLVAAGSSGMAQGFSQSSSQGNFLHNFSESIPAESIISLKTGDGEEIVSWRCQKAFQSVVITSPELTEGNTYVLTAGDEEVEIDL</sequence>
<gene>
    <name evidence="3" type="ORF">BRYFOR_08276</name>
</gene>
<organism evidence="3 4">
    <name type="scientific">Marvinbryantia formatexigens DSM 14469</name>
    <dbReference type="NCBI Taxonomy" id="478749"/>
    <lineage>
        <taxon>Bacteria</taxon>
        <taxon>Bacillati</taxon>
        <taxon>Bacillota</taxon>
        <taxon>Clostridia</taxon>
        <taxon>Lachnospirales</taxon>
        <taxon>Lachnospiraceae</taxon>
        <taxon>Marvinbryantia</taxon>
    </lineage>
</organism>
<comment type="caution">
    <text evidence="3">The sequence shown here is derived from an EMBL/GenBank/DDBJ whole genome shotgun (WGS) entry which is preliminary data.</text>
</comment>
<name>C6LI05_9FIRM</name>
<accession>C6LI05</accession>
<evidence type="ECO:0000313" key="4">
    <source>
        <dbReference type="Proteomes" id="UP000005561"/>
    </source>
</evidence>
<feature type="compositionally biased region" description="Basic and acidic residues" evidence="1">
    <location>
        <begin position="370"/>
        <end position="382"/>
    </location>
</feature>
<evidence type="ECO:0000256" key="1">
    <source>
        <dbReference type="SAM" id="MobiDB-lite"/>
    </source>
</evidence>
<proteinExistence type="predicted"/>
<dbReference type="RefSeq" id="WP_006863053.1">
    <property type="nucleotide sequence ID" value="NZ_ACCL02000016.1"/>
</dbReference>
<protein>
    <recommendedName>
        <fullName evidence="5">Carbohydrate-binding domain-containing protein</fullName>
    </recommendedName>
</protein>
<dbReference type="AlphaFoldDB" id="C6LI05"/>
<evidence type="ECO:0000313" key="3">
    <source>
        <dbReference type="EMBL" id="EET59660.1"/>
    </source>
</evidence>
<evidence type="ECO:0000256" key="2">
    <source>
        <dbReference type="SAM" id="SignalP"/>
    </source>
</evidence>
<keyword evidence="4" id="KW-1185">Reference proteome</keyword>
<dbReference type="InterPro" id="IPR025584">
    <property type="entry name" value="Cthe_2159"/>
</dbReference>
<feature type="region of interest" description="Disordered" evidence="1">
    <location>
        <begin position="350"/>
        <end position="478"/>
    </location>
</feature>
<feature type="compositionally biased region" description="Acidic residues" evidence="1">
    <location>
        <begin position="383"/>
        <end position="402"/>
    </location>
</feature>
<evidence type="ECO:0008006" key="5">
    <source>
        <dbReference type="Google" id="ProtNLM"/>
    </source>
</evidence>
<feature type="chain" id="PRO_5002967757" description="Carbohydrate-binding domain-containing protein" evidence="2">
    <location>
        <begin position="26"/>
        <end position="624"/>
    </location>
</feature>
<dbReference type="EMBL" id="ACCL02000016">
    <property type="protein sequence ID" value="EET59660.1"/>
    <property type="molecule type" value="Genomic_DNA"/>
</dbReference>
<dbReference type="OrthoDB" id="9812829at2"/>
<dbReference type="STRING" id="168384.SAMN05660368_02576"/>
<keyword evidence="2" id="KW-0732">Signal</keyword>
<reference evidence="3" key="1">
    <citation type="submission" date="2009-07" db="EMBL/GenBank/DDBJ databases">
        <authorList>
            <person name="Weinstock G."/>
            <person name="Sodergren E."/>
            <person name="Clifton S."/>
            <person name="Fulton L."/>
            <person name="Fulton B."/>
            <person name="Courtney L."/>
            <person name="Fronick C."/>
            <person name="Harrison M."/>
            <person name="Strong C."/>
            <person name="Farmer C."/>
            <person name="Delahaunty K."/>
            <person name="Markovic C."/>
            <person name="Hall O."/>
            <person name="Minx P."/>
            <person name="Tomlinson C."/>
            <person name="Mitreva M."/>
            <person name="Nelson J."/>
            <person name="Hou S."/>
            <person name="Wollam A."/>
            <person name="Pepin K.H."/>
            <person name="Johnson M."/>
            <person name="Bhonagiri V."/>
            <person name="Nash W.E."/>
            <person name="Warren W."/>
            <person name="Chinwalla A."/>
            <person name="Mardis E.R."/>
            <person name="Wilson R.K."/>
        </authorList>
    </citation>
    <scope>NUCLEOTIDE SEQUENCE [LARGE SCALE GENOMIC DNA]</scope>
    <source>
        <strain evidence="3">DSM 14469</strain>
    </source>
</reference>